<reference evidence="1 2" key="1">
    <citation type="journal article" date="2017" name="ISME J.">
        <title>Energy and carbon metabolisms in a deep terrestrial subsurface fluid microbial community.</title>
        <authorList>
            <person name="Momper L."/>
            <person name="Jungbluth S.P."/>
            <person name="Lee M.D."/>
            <person name="Amend J.P."/>
        </authorList>
    </citation>
    <scope>NUCLEOTIDE SEQUENCE [LARGE SCALE GENOMIC DNA]</scope>
    <source>
        <strain evidence="1">SURF_5</strain>
    </source>
</reference>
<organism evidence="1 2">
    <name type="scientific">Abyssobacteria bacterium (strain SURF_5)</name>
    <dbReference type="NCBI Taxonomy" id="2093360"/>
    <lineage>
        <taxon>Bacteria</taxon>
        <taxon>Pseudomonadati</taxon>
        <taxon>Candidatus Hydrogenedentota</taxon>
        <taxon>Candidatus Abyssobacteria</taxon>
    </lineage>
</organism>
<dbReference type="EMBL" id="QZKU01000031">
    <property type="protein sequence ID" value="RJP24754.1"/>
    <property type="molecule type" value="Genomic_DNA"/>
</dbReference>
<protein>
    <submittedName>
        <fullName evidence="1">Uncharacterized protein</fullName>
    </submittedName>
</protein>
<sequence length="95" mass="10693">MKRKYLKQEVTEETEGEIFPFLPKVFSSAEDCANKFAPTVGTHLPVERISAGRAEFIRPVFQEESNHQGAKTQSSLFLCRLCVLAIRFSPPLPPV</sequence>
<dbReference type="AlphaFoldDB" id="A0A3A4P9Z6"/>
<dbReference type="Proteomes" id="UP000265882">
    <property type="component" value="Unassembled WGS sequence"/>
</dbReference>
<gene>
    <name evidence="1" type="ORF">C4520_03480</name>
</gene>
<evidence type="ECO:0000313" key="1">
    <source>
        <dbReference type="EMBL" id="RJP24754.1"/>
    </source>
</evidence>
<evidence type="ECO:0000313" key="2">
    <source>
        <dbReference type="Proteomes" id="UP000265882"/>
    </source>
</evidence>
<accession>A0A3A4P9Z6</accession>
<comment type="caution">
    <text evidence="1">The sequence shown here is derived from an EMBL/GenBank/DDBJ whole genome shotgun (WGS) entry which is preliminary data.</text>
</comment>
<proteinExistence type="predicted"/>
<name>A0A3A4P9Z6_ABYX5</name>